<dbReference type="InterPro" id="IPR050228">
    <property type="entry name" value="Carboxylesterase_BioH"/>
</dbReference>
<accession>A0ABY7ZY52</accession>
<feature type="compositionally biased region" description="Low complexity" evidence="1">
    <location>
        <begin position="39"/>
        <end position="52"/>
    </location>
</feature>
<proteinExistence type="predicted"/>
<evidence type="ECO:0000313" key="3">
    <source>
        <dbReference type="EMBL" id="WDZ88009.1"/>
    </source>
</evidence>
<keyword evidence="4" id="KW-1185">Reference proteome</keyword>
<dbReference type="PANTHER" id="PTHR43194">
    <property type="entry name" value="HYDROLASE ALPHA/BETA FOLD FAMILY"/>
    <property type="match status" value="1"/>
</dbReference>
<dbReference type="EMBL" id="CP118615">
    <property type="protein sequence ID" value="WDZ88009.1"/>
    <property type="molecule type" value="Genomic_DNA"/>
</dbReference>
<dbReference type="Proteomes" id="UP001219605">
    <property type="component" value="Chromosome"/>
</dbReference>
<feature type="region of interest" description="Disordered" evidence="1">
    <location>
        <begin position="1"/>
        <end position="56"/>
    </location>
</feature>
<feature type="compositionally biased region" description="Low complexity" evidence="1">
    <location>
        <begin position="20"/>
        <end position="31"/>
    </location>
</feature>
<feature type="domain" description="AB hydrolase-1" evidence="2">
    <location>
        <begin position="64"/>
        <end position="203"/>
    </location>
</feature>
<protein>
    <submittedName>
        <fullName evidence="3">Alpha/beta hydrolase</fullName>
    </submittedName>
</protein>
<dbReference type="SUPFAM" id="SSF53474">
    <property type="entry name" value="alpha/beta-Hydrolases"/>
    <property type="match status" value="1"/>
</dbReference>
<dbReference type="Gene3D" id="3.40.50.1820">
    <property type="entry name" value="alpha/beta hydrolase"/>
    <property type="match status" value="1"/>
</dbReference>
<dbReference type="PRINTS" id="PR00111">
    <property type="entry name" value="ABHYDROLASE"/>
</dbReference>
<dbReference type="InterPro" id="IPR029058">
    <property type="entry name" value="AB_hydrolase_fold"/>
</dbReference>
<dbReference type="Pfam" id="PF00561">
    <property type="entry name" value="Abhydrolase_1"/>
    <property type="match status" value="1"/>
</dbReference>
<reference evidence="3 4" key="1">
    <citation type="submission" date="2023-02" db="EMBL/GenBank/DDBJ databases">
        <authorList>
            <person name="Mo P."/>
        </authorList>
    </citation>
    <scope>NUCLEOTIDE SEQUENCE [LARGE SCALE GENOMIC DNA]</scope>
    <source>
        <strain evidence="3 4">HUAS 3</strain>
    </source>
</reference>
<sequence length="318" mass="33251">MLQANGITLHVQRLDPAPPSADRSAPTRTGPAGPPPDPGAAGVQQAGATGPQPVGPAGPLPTAVLIHGMASDTMASWYFTLAEPLAGAGFPVVLYDLRGHGRSERPATGYALDDFVDDLAALLDELGITGPLLLLGNSFGGTIAFGYAARHPERVAGIVAVESAPPIEDWMVRVKQRLNRVATRLPQEGAVAEIGMRRGRIAGRRAAETSRMLTTTSLAEELPASRLPAVDQLAAIGCPVLCLYGGRSAVVELAPAVRLLLPQTRTVVLPEEKHTVLIDQPNRVRGHVFGWLAAECGLPVEGGLPVDRGLAVDQPTTT</sequence>
<keyword evidence="3" id="KW-0378">Hydrolase</keyword>
<dbReference type="InterPro" id="IPR000073">
    <property type="entry name" value="AB_hydrolase_1"/>
</dbReference>
<dbReference type="PANTHER" id="PTHR43194:SF2">
    <property type="entry name" value="PEROXISOMAL MEMBRANE PROTEIN LPX1"/>
    <property type="match status" value="1"/>
</dbReference>
<evidence type="ECO:0000259" key="2">
    <source>
        <dbReference type="Pfam" id="PF00561"/>
    </source>
</evidence>
<gene>
    <name evidence="3" type="ORF">PVK37_09765</name>
</gene>
<organism evidence="3 4">
    <name type="scientific">Micromonospora cathayae</name>
    <dbReference type="NCBI Taxonomy" id="3028804"/>
    <lineage>
        <taxon>Bacteria</taxon>
        <taxon>Bacillati</taxon>
        <taxon>Actinomycetota</taxon>
        <taxon>Actinomycetes</taxon>
        <taxon>Micromonosporales</taxon>
        <taxon>Micromonosporaceae</taxon>
        <taxon>Micromonospora</taxon>
    </lineage>
</organism>
<evidence type="ECO:0000313" key="4">
    <source>
        <dbReference type="Proteomes" id="UP001219605"/>
    </source>
</evidence>
<name>A0ABY7ZY52_9ACTN</name>
<dbReference type="RefSeq" id="WP_275035061.1">
    <property type="nucleotide sequence ID" value="NZ_CP118615.1"/>
</dbReference>
<dbReference type="GO" id="GO:0016787">
    <property type="term" value="F:hydrolase activity"/>
    <property type="evidence" value="ECO:0007669"/>
    <property type="project" value="UniProtKB-KW"/>
</dbReference>
<evidence type="ECO:0000256" key="1">
    <source>
        <dbReference type="SAM" id="MobiDB-lite"/>
    </source>
</evidence>